<reference evidence="8" key="1">
    <citation type="submission" date="2021-03" db="EMBL/GenBank/DDBJ databases">
        <title>Genomic Encyclopedia of Type Strains, Phase IV (KMG-IV): sequencing the most valuable type-strain genomes for metagenomic binning, comparative biology and taxonomic classification.</title>
        <authorList>
            <person name="Goeker M."/>
        </authorList>
    </citation>
    <scope>NUCLEOTIDE SEQUENCE</scope>
    <source>
        <strain evidence="8">DSM 23564</strain>
    </source>
</reference>
<dbReference type="InterPro" id="IPR032816">
    <property type="entry name" value="VTT_dom"/>
</dbReference>
<accession>A0A8T4GEI9</accession>
<dbReference type="PANTHER" id="PTHR42709">
    <property type="entry name" value="ALKALINE PHOSPHATASE LIKE PROTEIN"/>
    <property type="match status" value="1"/>
</dbReference>
<dbReference type="AlphaFoldDB" id="A0A8T4GEI9"/>
<keyword evidence="2" id="KW-1003">Cell membrane</keyword>
<proteinExistence type="predicted"/>
<comment type="subcellular location">
    <subcellularLocation>
        <location evidence="1">Cell membrane</location>
        <topology evidence="1">Multi-pass membrane protein</topology>
    </subcellularLocation>
</comment>
<organism evidence="8 9">
    <name type="scientific">Halorubrum alkaliphilum</name>
    <dbReference type="NCBI Taxonomy" id="261290"/>
    <lineage>
        <taxon>Archaea</taxon>
        <taxon>Methanobacteriati</taxon>
        <taxon>Methanobacteriota</taxon>
        <taxon>Stenosarchaea group</taxon>
        <taxon>Halobacteria</taxon>
        <taxon>Halobacteriales</taxon>
        <taxon>Haloferacaceae</taxon>
        <taxon>Halorubrum</taxon>
    </lineage>
</organism>
<dbReference type="InterPro" id="IPR051311">
    <property type="entry name" value="DedA_domain"/>
</dbReference>
<evidence type="ECO:0000259" key="7">
    <source>
        <dbReference type="Pfam" id="PF09335"/>
    </source>
</evidence>
<dbReference type="GO" id="GO:0005886">
    <property type="term" value="C:plasma membrane"/>
    <property type="evidence" value="ECO:0007669"/>
    <property type="project" value="UniProtKB-SubCell"/>
</dbReference>
<keyword evidence="5 6" id="KW-0472">Membrane</keyword>
<evidence type="ECO:0000256" key="1">
    <source>
        <dbReference type="ARBA" id="ARBA00004651"/>
    </source>
</evidence>
<keyword evidence="4 6" id="KW-1133">Transmembrane helix</keyword>
<sequence length="172" mass="17413">MLGSAFETLFALVGTYGAVVLLCVFVLEGALVGKLIPTRTLFVATVLAVGTSLIAFLPVLIAAVVGATLGQLLLFVLVRRFDVDPAESRLVPIAPDRADGAADWFDRWGLPAVAVSNTVPGIRGWLAVPSAGSSVSASRFAAASLAGSTAYAGALVIVAFGLEGAASALIGL</sequence>
<protein>
    <submittedName>
        <fullName evidence="8">Membrane protein DedA with SNARE-associated domain</fullName>
    </submittedName>
</protein>
<evidence type="ECO:0000313" key="8">
    <source>
        <dbReference type="EMBL" id="MBP1921881.1"/>
    </source>
</evidence>
<feature type="transmembrane region" description="Helical" evidence="6">
    <location>
        <begin position="53"/>
        <end position="78"/>
    </location>
</feature>
<feature type="domain" description="VTT" evidence="7">
    <location>
        <begin position="45"/>
        <end position="154"/>
    </location>
</feature>
<name>A0A8T4GEI9_9EURY</name>
<evidence type="ECO:0000256" key="2">
    <source>
        <dbReference type="ARBA" id="ARBA00022475"/>
    </source>
</evidence>
<feature type="transmembrane region" description="Helical" evidence="6">
    <location>
        <begin position="140"/>
        <end position="162"/>
    </location>
</feature>
<evidence type="ECO:0000256" key="5">
    <source>
        <dbReference type="ARBA" id="ARBA00023136"/>
    </source>
</evidence>
<evidence type="ECO:0000256" key="4">
    <source>
        <dbReference type="ARBA" id="ARBA00022989"/>
    </source>
</evidence>
<feature type="transmembrane region" description="Helical" evidence="6">
    <location>
        <begin position="9"/>
        <end position="33"/>
    </location>
</feature>
<dbReference type="Proteomes" id="UP000823588">
    <property type="component" value="Unassembled WGS sequence"/>
</dbReference>
<gene>
    <name evidence="8" type="ORF">J2751_000878</name>
</gene>
<dbReference type="RefSeq" id="WP_209483512.1">
    <property type="nucleotide sequence ID" value="NZ_JAGGKQ010000004.1"/>
</dbReference>
<evidence type="ECO:0000313" key="9">
    <source>
        <dbReference type="Proteomes" id="UP000823588"/>
    </source>
</evidence>
<dbReference type="EMBL" id="JAGGKQ010000004">
    <property type="protein sequence ID" value="MBP1921881.1"/>
    <property type="molecule type" value="Genomic_DNA"/>
</dbReference>
<dbReference type="OrthoDB" id="204088at2157"/>
<comment type="caution">
    <text evidence="8">The sequence shown here is derived from an EMBL/GenBank/DDBJ whole genome shotgun (WGS) entry which is preliminary data.</text>
</comment>
<keyword evidence="3 6" id="KW-0812">Transmembrane</keyword>
<keyword evidence="9" id="KW-1185">Reference proteome</keyword>
<dbReference type="PANTHER" id="PTHR42709:SF6">
    <property type="entry name" value="UNDECAPRENYL PHOSPHATE TRANSPORTER A"/>
    <property type="match status" value="1"/>
</dbReference>
<evidence type="ECO:0000256" key="6">
    <source>
        <dbReference type="SAM" id="Phobius"/>
    </source>
</evidence>
<dbReference type="Pfam" id="PF09335">
    <property type="entry name" value="VTT_dom"/>
    <property type="match status" value="1"/>
</dbReference>
<evidence type="ECO:0000256" key="3">
    <source>
        <dbReference type="ARBA" id="ARBA00022692"/>
    </source>
</evidence>